<feature type="transmembrane region" description="Helical" evidence="1">
    <location>
        <begin position="252"/>
        <end position="272"/>
    </location>
</feature>
<evidence type="ECO:0000256" key="1">
    <source>
        <dbReference type="SAM" id="Phobius"/>
    </source>
</evidence>
<dbReference type="Proteomes" id="UP001286174">
    <property type="component" value="Unassembled WGS sequence"/>
</dbReference>
<sequence length="281" mass="33008">MKLSSRDIRTGIYQNRWKYLWAIPLILIFFFNFREHVNGFFSYGPHQFEPSYMDFCLYLFKGKVFTLPDPHVKYEIPIMWLTTQMYALYIIGSYPSDDRTRLGQQYLLRCTHSTSWYLAKMIYGIVAVGLFYLEILVIAFLVTVPISKEVFTAHPELVRMCSNIHLERHTALDLYRSVFVMPWLTAETMGQAYIFLQLLIRPAYAFLASLLYILCSDFYMSKFLIGNYSMIVRNVQENTFDGMTMDSVDPAAGIWIELLCIAVFWAAGKLILKKYDYLERE</sequence>
<dbReference type="AlphaFoldDB" id="A0AB35U0G7"/>
<evidence type="ECO:0008006" key="4">
    <source>
        <dbReference type="Google" id="ProtNLM"/>
    </source>
</evidence>
<feature type="transmembrane region" description="Helical" evidence="1">
    <location>
        <begin position="117"/>
        <end position="142"/>
    </location>
</feature>
<name>A0AB35U0G7_9FIRM</name>
<comment type="caution">
    <text evidence="2">The sequence shown here is derived from an EMBL/GenBank/DDBJ whole genome shotgun (WGS) entry which is preliminary data.</text>
</comment>
<organism evidence="2 3">
    <name type="scientific">Grylomicrobium aquisgranensis</name>
    <dbReference type="NCBI Taxonomy" id="2926318"/>
    <lineage>
        <taxon>Bacteria</taxon>
        <taxon>Bacillati</taxon>
        <taxon>Bacillota</taxon>
        <taxon>Erysipelotrichia</taxon>
        <taxon>Erysipelotrichales</taxon>
        <taxon>Erysipelotrichaceae</taxon>
        <taxon>Grylomicrobium</taxon>
    </lineage>
</organism>
<evidence type="ECO:0000313" key="3">
    <source>
        <dbReference type="Proteomes" id="UP001286174"/>
    </source>
</evidence>
<feature type="transmembrane region" description="Helical" evidence="1">
    <location>
        <begin position="16"/>
        <end position="33"/>
    </location>
</feature>
<dbReference type="RefSeq" id="WP_370595622.1">
    <property type="nucleotide sequence ID" value="NZ_JALBUR010000005.1"/>
</dbReference>
<proteinExistence type="predicted"/>
<gene>
    <name evidence="2" type="ORF">MOZ60_03180</name>
</gene>
<reference evidence="2 3" key="1">
    <citation type="submission" date="2022-03" db="EMBL/GenBank/DDBJ databases">
        <title>Novel taxa within the pig intestine.</title>
        <authorList>
            <person name="Wylensek D."/>
            <person name="Bishof K."/>
            <person name="Afrizal A."/>
            <person name="Clavel T."/>
        </authorList>
    </citation>
    <scope>NUCLEOTIDE SEQUENCE [LARGE SCALE GENOMIC DNA]</scope>
    <source>
        <strain evidence="2 3">CLA-KB-P133</strain>
    </source>
</reference>
<keyword evidence="1" id="KW-1133">Transmembrane helix</keyword>
<accession>A0AB35U0G7</accession>
<feature type="transmembrane region" description="Helical" evidence="1">
    <location>
        <begin position="203"/>
        <end position="220"/>
    </location>
</feature>
<keyword evidence="3" id="KW-1185">Reference proteome</keyword>
<keyword evidence="1" id="KW-0472">Membrane</keyword>
<dbReference type="EMBL" id="JALBUR010000005">
    <property type="protein sequence ID" value="MDX8419093.1"/>
    <property type="molecule type" value="Genomic_DNA"/>
</dbReference>
<protein>
    <recommendedName>
        <fullName evidence="4">ABC transporter permease</fullName>
    </recommendedName>
</protein>
<keyword evidence="1" id="KW-0812">Transmembrane</keyword>
<evidence type="ECO:0000313" key="2">
    <source>
        <dbReference type="EMBL" id="MDX8419093.1"/>
    </source>
</evidence>